<keyword evidence="2" id="KW-1185">Reference proteome</keyword>
<evidence type="ECO:0008006" key="3">
    <source>
        <dbReference type="Google" id="ProtNLM"/>
    </source>
</evidence>
<reference evidence="1 2" key="1">
    <citation type="submission" date="2019-03" db="EMBL/GenBank/DDBJ databases">
        <title>Draft genome sequences of novel Actinobacteria.</title>
        <authorList>
            <person name="Sahin N."/>
            <person name="Ay H."/>
            <person name="Saygin H."/>
        </authorList>
    </citation>
    <scope>NUCLEOTIDE SEQUENCE [LARGE SCALE GENOMIC DNA]</scope>
    <source>
        <strain evidence="1 2">5K548</strain>
    </source>
</reference>
<dbReference type="AlphaFoldDB" id="A0A4R5BYE2"/>
<evidence type="ECO:0000313" key="1">
    <source>
        <dbReference type="EMBL" id="TDD91315.1"/>
    </source>
</evidence>
<name>A0A4R5BYE2_9PSEU</name>
<comment type="caution">
    <text evidence="1">The sequence shown here is derived from an EMBL/GenBank/DDBJ whole genome shotgun (WGS) entry which is preliminary data.</text>
</comment>
<dbReference type="EMBL" id="SMLA01000006">
    <property type="protein sequence ID" value="TDD91315.1"/>
    <property type="molecule type" value="Genomic_DNA"/>
</dbReference>
<gene>
    <name evidence="1" type="ORF">E1202_06790</name>
</gene>
<evidence type="ECO:0000313" key="2">
    <source>
        <dbReference type="Proteomes" id="UP000294723"/>
    </source>
</evidence>
<dbReference type="Proteomes" id="UP000294723">
    <property type="component" value="Unassembled WGS sequence"/>
</dbReference>
<accession>A0A4R5BYE2</accession>
<dbReference type="RefSeq" id="WP_132681686.1">
    <property type="nucleotide sequence ID" value="NZ_SMLA01000006.1"/>
</dbReference>
<protein>
    <recommendedName>
        <fullName evidence="3">Lipoprotein</fullName>
    </recommendedName>
</protein>
<proteinExistence type="predicted"/>
<organism evidence="1 2">
    <name type="scientific">Saccharopolyspora karakumensis</name>
    <dbReference type="NCBI Taxonomy" id="2530386"/>
    <lineage>
        <taxon>Bacteria</taxon>
        <taxon>Bacillati</taxon>
        <taxon>Actinomycetota</taxon>
        <taxon>Actinomycetes</taxon>
        <taxon>Pseudonocardiales</taxon>
        <taxon>Pseudonocardiaceae</taxon>
        <taxon>Saccharopolyspora</taxon>
    </lineage>
</organism>
<sequence length="139" mass="15268">MKRAAITFALITMLTTGCGALRDDVEPQEDDALSAQIKQVNRPGGERRLKDMAPGDWDTVHIFGEYDSRDEIEKTVGTKVDMGDSIESTYHLLFFMENGKLIRAVKTRPSNLMPGTYGADLVLKGRPVPGSTVLDLVSP</sequence>
<dbReference type="PROSITE" id="PS51257">
    <property type="entry name" value="PROKAR_LIPOPROTEIN"/>
    <property type="match status" value="1"/>
</dbReference>